<accession>A0A6N7PLH5</accession>
<gene>
    <name evidence="1" type="ORF">GF068_04015</name>
</gene>
<dbReference type="Proteomes" id="UP000440224">
    <property type="component" value="Unassembled WGS sequence"/>
</dbReference>
<dbReference type="RefSeq" id="WP_153817924.1">
    <property type="nucleotide sequence ID" value="NZ_WJIE01000001.1"/>
</dbReference>
<dbReference type="EMBL" id="WJIE01000001">
    <property type="protein sequence ID" value="MRG91090.1"/>
    <property type="molecule type" value="Genomic_DNA"/>
</dbReference>
<dbReference type="OrthoDB" id="5518798at2"/>
<dbReference type="AlphaFoldDB" id="A0A6N7PLH5"/>
<dbReference type="PROSITE" id="PS51257">
    <property type="entry name" value="PROKAR_LIPOPROTEIN"/>
    <property type="match status" value="1"/>
</dbReference>
<keyword evidence="2" id="KW-1185">Reference proteome</keyword>
<reference evidence="1 2" key="1">
    <citation type="submission" date="2019-10" db="EMBL/GenBank/DDBJ databases">
        <title>A soil myxobacterium in the family Polyangiaceae.</title>
        <authorList>
            <person name="Li Y."/>
            <person name="Wang J."/>
        </authorList>
    </citation>
    <scope>NUCLEOTIDE SEQUENCE [LARGE SCALE GENOMIC DNA]</scope>
    <source>
        <strain evidence="1 2">DSM 14734</strain>
    </source>
</reference>
<evidence type="ECO:0000313" key="2">
    <source>
        <dbReference type="Proteomes" id="UP000440224"/>
    </source>
</evidence>
<evidence type="ECO:0008006" key="3">
    <source>
        <dbReference type="Google" id="ProtNLM"/>
    </source>
</evidence>
<evidence type="ECO:0000313" key="1">
    <source>
        <dbReference type="EMBL" id="MRG91090.1"/>
    </source>
</evidence>
<sequence length="123" mass="12873">MNTRGAPKRSFAGGAPLVLFVLAGLVGLAAGCARDVTEDDCKAVGAHLHELWTAEAKFPEAASPSAEKAVAVVKSEGQKLEESFLADCKRDLVGKPRASGEFSCLRHAKTLADVRTCATIPAH</sequence>
<name>A0A6N7PLH5_9BACT</name>
<comment type="caution">
    <text evidence="1">The sequence shown here is derived from an EMBL/GenBank/DDBJ whole genome shotgun (WGS) entry which is preliminary data.</text>
</comment>
<protein>
    <recommendedName>
        <fullName evidence="3">Lipoprotein</fullName>
    </recommendedName>
</protein>
<organism evidence="1 2">
    <name type="scientific">Polyangium spumosum</name>
    <dbReference type="NCBI Taxonomy" id="889282"/>
    <lineage>
        <taxon>Bacteria</taxon>
        <taxon>Pseudomonadati</taxon>
        <taxon>Myxococcota</taxon>
        <taxon>Polyangia</taxon>
        <taxon>Polyangiales</taxon>
        <taxon>Polyangiaceae</taxon>
        <taxon>Polyangium</taxon>
    </lineage>
</organism>
<proteinExistence type="predicted"/>